<accession>A0A1H8TDV0</accession>
<dbReference type="OrthoDB" id="7375416at2"/>
<keyword evidence="4" id="KW-1185">Reference proteome</keyword>
<organism evidence="1 3">
    <name type="scientific">Rhizobium tibeticum</name>
    <dbReference type="NCBI Taxonomy" id="501024"/>
    <lineage>
        <taxon>Bacteria</taxon>
        <taxon>Pseudomonadati</taxon>
        <taxon>Pseudomonadota</taxon>
        <taxon>Alphaproteobacteria</taxon>
        <taxon>Hyphomicrobiales</taxon>
        <taxon>Rhizobiaceae</taxon>
        <taxon>Rhizobium/Agrobacterium group</taxon>
        <taxon>Rhizobium</taxon>
    </lineage>
</organism>
<evidence type="ECO:0000313" key="2">
    <source>
        <dbReference type="EMBL" id="SEO88926.1"/>
    </source>
</evidence>
<evidence type="ECO:0000313" key="4">
    <source>
        <dbReference type="Proteomes" id="UP000198939"/>
    </source>
</evidence>
<reference evidence="2 4" key="1">
    <citation type="submission" date="2016-10" db="EMBL/GenBank/DDBJ databases">
        <authorList>
            <person name="Varghese N."/>
            <person name="Submissions S."/>
        </authorList>
    </citation>
    <scope>NUCLEOTIDE SEQUENCE [LARGE SCALE GENOMIC DNA]</scope>
    <source>
        <strain evidence="2 4">CGMCC 1.7071</strain>
    </source>
</reference>
<dbReference type="Proteomes" id="UP000198939">
    <property type="component" value="Unassembled WGS sequence"/>
</dbReference>
<dbReference type="AlphaFoldDB" id="A0A1H8TDV0"/>
<protein>
    <submittedName>
        <fullName evidence="1">Uncharacterized protein</fullName>
    </submittedName>
</protein>
<evidence type="ECO:0000313" key="1">
    <source>
        <dbReference type="EMBL" id="SEI14842.1"/>
    </source>
</evidence>
<reference evidence="3" key="3">
    <citation type="submission" date="2016-10" db="EMBL/GenBank/DDBJ databases">
        <authorList>
            <person name="Wibberg D."/>
        </authorList>
    </citation>
    <scope>NUCLEOTIDE SEQUENCE [LARGE SCALE GENOMIC DNA]</scope>
</reference>
<dbReference type="RefSeq" id="WP_072379736.1">
    <property type="nucleotide sequence ID" value="NZ_FNXB01000037.1"/>
</dbReference>
<reference evidence="1" key="2">
    <citation type="submission" date="2016-10" db="EMBL/GenBank/DDBJ databases">
        <authorList>
            <person name="de Groot N.N."/>
        </authorList>
    </citation>
    <scope>NUCLEOTIDE SEQUENCE [LARGE SCALE GENOMIC DNA]</scope>
    <source>
        <strain evidence="1">CCBAU85039</strain>
    </source>
</reference>
<name>A0A1H8TDV0_9HYPH</name>
<dbReference type="EMBL" id="FOCV01000028">
    <property type="protein sequence ID" value="SEO88926.1"/>
    <property type="molecule type" value="Genomic_DNA"/>
</dbReference>
<dbReference type="Proteomes" id="UP000183063">
    <property type="component" value="Unassembled WGS sequence"/>
</dbReference>
<evidence type="ECO:0000313" key="3">
    <source>
        <dbReference type="Proteomes" id="UP000183063"/>
    </source>
</evidence>
<proteinExistence type="predicted"/>
<gene>
    <name evidence="1" type="ORF">RTCCBAU85039_5153</name>
    <name evidence="2" type="ORF">SAMN05216228_102852</name>
</gene>
<dbReference type="STRING" id="501024.RTCCBAU85039_5153"/>
<dbReference type="EMBL" id="FNXB01000037">
    <property type="protein sequence ID" value="SEI14842.1"/>
    <property type="molecule type" value="Genomic_DNA"/>
</dbReference>
<sequence>MPAYTIETTYTLPVFRHGTYVADTPEDACKAALGDDNWESLKKDYDSSGEIHVTGIWEGENTAHAGSPITIPSQFDESVQRRAHHFEILLGLLKILFHEVQAARPPSVGWLAKSAWAIARGEAILAYAPDPAEPADAPKPGHVLVRLQEERVRGAIAAVLDVDPSFKGLSPDAVSDEEIRSACESIVATIDLSDAVSNAEFRAAMAAVRATQLRLHPD</sequence>